<dbReference type="Proteomes" id="UP001236507">
    <property type="component" value="Unassembled WGS sequence"/>
</dbReference>
<proteinExistence type="predicted"/>
<reference evidence="1 2" key="1">
    <citation type="submission" date="2023-05" db="EMBL/GenBank/DDBJ databases">
        <title>Novel species of genus Flectobacillus isolated from stream in China.</title>
        <authorList>
            <person name="Lu H."/>
        </authorList>
    </citation>
    <scope>NUCLEOTIDE SEQUENCE [LARGE SCALE GENOMIC DNA]</scope>
    <source>
        <strain evidence="1 2">KCTC 42575</strain>
    </source>
</reference>
<accession>A0ABT6Y8I7</accession>
<comment type="caution">
    <text evidence="1">The sequence shown here is derived from an EMBL/GenBank/DDBJ whole genome shotgun (WGS) entry which is preliminary data.</text>
</comment>
<name>A0ABT6Y8I7_9BACT</name>
<evidence type="ECO:0000313" key="1">
    <source>
        <dbReference type="EMBL" id="MDI9859883.1"/>
    </source>
</evidence>
<keyword evidence="2" id="KW-1185">Reference proteome</keyword>
<sequence length="431" mass="48072">MINSVGKAVFSSHERKATVNVGTRSDSNVGNGSTQVKKNVKVGEKSYQIFPWGMNNKKPNEMMDLLASNSDLINLLEARKDFLFGAGIGVFEQTFDKGTEILTPIETEKYKKLHDFVQKNDLSEFNESAGCHIVDTANLFTNVSIEKDKVPLITAIDPLLCRADKELKLGAVQNYLISGEWASNSQKDIIATPSLKLDTDLSKQGEYIMHVKRTQTGQFYYSYATWWPVQKAISIANRLWDFHINGLDTQYNAANIVRVASEYFSKFGAEYEGGEDAFREEFWENVDSLLSGEQGSNRMLADECAVGPDGKLTPYIEIVPVERGIKGDEYLKLYEIVMLAISNASSILSNIAGVSNGKVMGGSGSELRVSAEFQQQYRTPRERQMILRVLNRKIKPVLELPNNVVFAYKNIILQTLDVNPTGTQKTTSNAS</sequence>
<dbReference type="EMBL" id="JASHIF010000009">
    <property type="protein sequence ID" value="MDI9859883.1"/>
    <property type="molecule type" value="Genomic_DNA"/>
</dbReference>
<gene>
    <name evidence="1" type="ORF">QM524_11740</name>
</gene>
<dbReference type="RefSeq" id="WP_283344744.1">
    <property type="nucleotide sequence ID" value="NZ_JASHIF010000009.1"/>
</dbReference>
<organism evidence="1 2">
    <name type="scientific">Flectobacillus roseus</name>
    <dbReference type="NCBI Taxonomy" id="502259"/>
    <lineage>
        <taxon>Bacteria</taxon>
        <taxon>Pseudomonadati</taxon>
        <taxon>Bacteroidota</taxon>
        <taxon>Cytophagia</taxon>
        <taxon>Cytophagales</taxon>
        <taxon>Flectobacillaceae</taxon>
        <taxon>Flectobacillus</taxon>
    </lineage>
</organism>
<protein>
    <recommendedName>
        <fullName evidence="3">Portal protein</fullName>
    </recommendedName>
</protein>
<evidence type="ECO:0008006" key="3">
    <source>
        <dbReference type="Google" id="ProtNLM"/>
    </source>
</evidence>
<evidence type="ECO:0000313" key="2">
    <source>
        <dbReference type="Proteomes" id="UP001236507"/>
    </source>
</evidence>